<dbReference type="AlphaFoldDB" id="A0A6I6DCJ3"/>
<feature type="domain" description="HTH luxR-type" evidence="5">
    <location>
        <begin position="193"/>
        <end position="258"/>
    </location>
</feature>
<dbReference type="InterPro" id="IPR016032">
    <property type="entry name" value="Sig_transdc_resp-reg_C-effctor"/>
</dbReference>
<feature type="transmembrane region" description="Helical" evidence="4">
    <location>
        <begin position="16"/>
        <end position="36"/>
    </location>
</feature>
<feature type="transmembrane region" description="Helical" evidence="4">
    <location>
        <begin position="142"/>
        <end position="161"/>
    </location>
</feature>
<keyword evidence="4" id="KW-1133">Transmembrane helix</keyword>
<dbReference type="GO" id="GO:0003677">
    <property type="term" value="F:DNA binding"/>
    <property type="evidence" value="ECO:0007669"/>
    <property type="project" value="UniProtKB-KW"/>
</dbReference>
<proteinExistence type="predicted"/>
<evidence type="ECO:0000313" key="7">
    <source>
        <dbReference type="Proteomes" id="UP000426444"/>
    </source>
</evidence>
<dbReference type="InterPro" id="IPR000792">
    <property type="entry name" value="Tscrpt_reg_LuxR_C"/>
</dbReference>
<dbReference type="SUPFAM" id="SSF46894">
    <property type="entry name" value="C-terminal effector domain of the bipartite response regulators"/>
    <property type="match status" value="1"/>
</dbReference>
<dbReference type="PRINTS" id="PR00038">
    <property type="entry name" value="HTHLUXR"/>
</dbReference>
<dbReference type="SMART" id="SM00421">
    <property type="entry name" value="HTH_LUXR"/>
    <property type="match status" value="1"/>
</dbReference>
<gene>
    <name evidence="6" type="ORF">SYNTR_1726</name>
</gene>
<keyword evidence="4" id="KW-0812">Transmembrane</keyword>
<keyword evidence="2" id="KW-0238">DNA-binding</keyword>
<feature type="transmembrane region" description="Helical" evidence="4">
    <location>
        <begin position="48"/>
        <end position="64"/>
    </location>
</feature>
<feature type="transmembrane region" description="Helical" evidence="4">
    <location>
        <begin position="70"/>
        <end position="92"/>
    </location>
</feature>
<sequence length="258" mass="29411">MYNILSLLPNLPEQQLFWYSSLIYCVVIFIAVVSIFKDEFTYLRYSHNLALPLLGIGFLLVPFLSGGSIIISFLFFQMGFAVFDFFVWMILCYIAKTTENKRQVFAIGFFIVTLSMFGSSLFHQGITLYVTNVIQQINTLSILAAIIMFVSVILFINLFTISKINYDKPDDSITLAESGATSDNVVEQLSPTIAFSEYGLTAREQQVLDLLLKGYNNPNICNSLNISNNTLKTHLRNIYRKVEVSNRQELIDVYYSQK</sequence>
<dbReference type="InterPro" id="IPR036388">
    <property type="entry name" value="WH-like_DNA-bd_sf"/>
</dbReference>
<dbReference type="PROSITE" id="PS50043">
    <property type="entry name" value="HTH_LUXR_2"/>
    <property type="match status" value="1"/>
</dbReference>
<dbReference type="Pfam" id="PF00196">
    <property type="entry name" value="GerE"/>
    <property type="match status" value="1"/>
</dbReference>
<keyword evidence="1" id="KW-0805">Transcription regulation</keyword>
<dbReference type="RefSeq" id="WP_197079077.1">
    <property type="nucleotide sequence ID" value="NZ_CP046457.1"/>
</dbReference>
<keyword evidence="3" id="KW-0804">Transcription</keyword>
<dbReference type="PANTHER" id="PTHR44688:SF16">
    <property type="entry name" value="DNA-BINDING TRANSCRIPTIONAL ACTIVATOR DEVR_DOSR"/>
    <property type="match status" value="1"/>
</dbReference>
<evidence type="ECO:0000256" key="3">
    <source>
        <dbReference type="ARBA" id="ARBA00023163"/>
    </source>
</evidence>
<organism evidence="6 7">
    <name type="scientific">Candidatus Syntrophocurvum alkaliphilum</name>
    <dbReference type="NCBI Taxonomy" id="2293317"/>
    <lineage>
        <taxon>Bacteria</taxon>
        <taxon>Bacillati</taxon>
        <taxon>Bacillota</taxon>
        <taxon>Clostridia</taxon>
        <taxon>Eubacteriales</taxon>
        <taxon>Syntrophomonadaceae</taxon>
        <taxon>Candidatus Syntrophocurvum</taxon>
    </lineage>
</organism>
<feature type="transmembrane region" description="Helical" evidence="4">
    <location>
        <begin position="104"/>
        <end position="122"/>
    </location>
</feature>
<accession>A0A6I6DCJ3</accession>
<dbReference type="EMBL" id="CP046457">
    <property type="protein sequence ID" value="QGU00320.1"/>
    <property type="molecule type" value="Genomic_DNA"/>
</dbReference>
<keyword evidence="4" id="KW-0472">Membrane</keyword>
<evidence type="ECO:0000256" key="2">
    <source>
        <dbReference type="ARBA" id="ARBA00023125"/>
    </source>
</evidence>
<dbReference type="KEGG" id="salq:SYNTR_1726"/>
<name>A0A6I6DCJ3_9FIRM</name>
<evidence type="ECO:0000313" key="6">
    <source>
        <dbReference type="EMBL" id="QGU00320.1"/>
    </source>
</evidence>
<dbReference type="GO" id="GO:0006355">
    <property type="term" value="P:regulation of DNA-templated transcription"/>
    <property type="evidence" value="ECO:0007669"/>
    <property type="project" value="InterPro"/>
</dbReference>
<reference evidence="7" key="1">
    <citation type="journal article" date="2019" name="Microbiology">
        <title>Complete Genome Sequence of an Uncultured Bacterium of the Candidate Phylum Bipolaricaulota.</title>
        <authorList>
            <person name="Kadnikov V.V."/>
            <person name="Mardanov A.V."/>
            <person name="Beletsky A.V."/>
            <person name="Frank Y.A."/>
            <person name="Karnachuk O.V."/>
            <person name="Ravin N.V."/>
        </authorList>
    </citation>
    <scope>NUCLEOTIDE SEQUENCE [LARGE SCALE GENOMIC DNA]</scope>
</reference>
<dbReference type="CDD" id="cd06170">
    <property type="entry name" value="LuxR_C_like"/>
    <property type="match status" value="1"/>
</dbReference>
<evidence type="ECO:0000256" key="1">
    <source>
        <dbReference type="ARBA" id="ARBA00023015"/>
    </source>
</evidence>
<evidence type="ECO:0000256" key="4">
    <source>
        <dbReference type="SAM" id="Phobius"/>
    </source>
</evidence>
<keyword evidence="7" id="KW-1185">Reference proteome</keyword>
<dbReference type="Proteomes" id="UP000426444">
    <property type="component" value="Chromosome"/>
</dbReference>
<dbReference type="Gene3D" id="1.10.10.10">
    <property type="entry name" value="Winged helix-like DNA-binding domain superfamily/Winged helix DNA-binding domain"/>
    <property type="match status" value="1"/>
</dbReference>
<dbReference type="PANTHER" id="PTHR44688">
    <property type="entry name" value="DNA-BINDING TRANSCRIPTIONAL ACTIVATOR DEVR_DOSR"/>
    <property type="match status" value="1"/>
</dbReference>
<evidence type="ECO:0000259" key="5">
    <source>
        <dbReference type="PROSITE" id="PS50043"/>
    </source>
</evidence>
<protein>
    <recommendedName>
        <fullName evidence="5">HTH luxR-type domain-containing protein</fullName>
    </recommendedName>
</protein>